<dbReference type="EMBL" id="CP000842">
    <property type="protein sequence ID" value="ABW32772.1"/>
    <property type="molecule type" value="Genomic_DNA"/>
</dbReference>
<protein>
    <recommendedName>
        <fullName evidence="4">PNPLA domain-containing protein</fullName>
    </recommendedName>
</protein>
<keyword evidence="2" id="KW-0614">Plasmid</keyword>
<keyword evidence="1" id="KW-0472">Membrane</keyword>
<dbReference type="KEGG" id="amr:AM1_E0002"/>
<evidence type="ECO:0000256" key="1">
    <source>
        <dbReference type="SAM" id="Phobius"/>
    </source>
</evidence>
<geneLocation type="plasmid" evidence="2 3">
    <name>pREB5</name>
</geneLocation>
<feature type="transmembrane region" description="Helical" evidence="1">
    <location>
        <begin position="88"/>
        <end position="110"/>
    </location>
</feature>
<name>A8ZP36_ACAM1</name>
<evidence type="ECO:0000313" key="2">
    <source>
        <dbReference type="EMBL" id="ABW32772.1"/>
    </source>
</evidence>
<feature type="transmembrane region" description="Helical" evidence="1">
    <location>
        <begin position="6"/>
        <end position="25"/>
    </location>
</feature>
<sequence length="766" mass="86546">MRYARYFVLVGLALIALFFYVKATSRNKGWPWDKKTDVTRNERCISKLWFYIVSLRVPIISILVILSLPIISATVAKRFLGNLYSLEYSWQISVVIFASGMMSLIAITTLETIAENIELRLELPLGERHNFFTKGRFSRGAFTLILASPTVAILFYKSLDIGVYQVVTGIIFGGLASIVFLYSIHSFHNWAKTRHRKLFEGFFKFILTGNINSCNNHKSLNGYFHSNSPASRTILNEHIWNLLLFVSGLFFYSITAFIFYPGNNILGLDDPPALWFAYLIIWMLTGILGGITFLADRFRIPVLLALFIFTGLSYLAFDVDHFYSLEPITKNSVMYTADNSRQTDDFISIINNKFSKSSLDKEKRTLVIVGASGGGIQASGWTVEALEGLNQDLGKEFTNSIGLISSTSGGSVGTMYFLDGLKDGSLPETSSSNLIFEKATSNSLDAIGWGLSYPDFLRIISLPPLAGDDLKDRGYAVEDDWKNLMQNPDTKLSDWKRSIDKGEIPIPVFNATLIEDGRRFLISPVSLIDGNLQDLVCNQNSNQLDRKALDFRTLFPNKDLFVTTAARLSATFPYVSPIPRNQEAQHLECPGSSTESHDFVYHVADGGFFDNSGLFTAIEWVDNLLKNPVSELEVERILLLEITAFPGEKLKGQKGNSGWLNEWVGPLLTLNSVRDSTQKARDQKEIEGFADLWRSKGIKVEHFSIPYNSNNQPLSWKLSLNEKDNIRDEWNSYKRSSEYRCLNKYWTETDKWDSKENCLANEEKLT</sequence>
<dbReference type="RefSeq" id="WP_012168077.1">
    <property type="nucleotide sequence ID" value="NC_009930.1"/>
</dbReference>
<feature type="transmembrane region" description="Helical" evidence="1">
    <location>
        <begin position="272"/>
        <end position="293"/>
    </location>
</feature>
<dbReference type="InterPro" id="IPR016035">
    <property type="entry name" value="Acyl_Trfase/lysoPLipase"/>
</dbReference>
<evidence type="ECO:0000313" key="3">
    <source>
        <dbReference type="Proteomes" id="UP000000268"/>
    </source>
</evidence>
<feature type="transmembrane region" description="Helical" evidence="1">
    <location>
        <begin position="300"/>
        <end position="317"/>
    </location>
</feature>
<dbReference type="HOGENOM" id="CLU_016128_0_0_3"/>
<accession>A8ZP36</accession>
<organism evidence="2 3">
    <name type="scientific">Acaryochloris marina (strain MBIC 11017)</name>
    <dbReference type="NCBI Taxonomy" id="329726"/>
    <lineage>
        <taxon>Bacteria</taxon>
        <taxon>Bacillati</taxon>
        <taxon>Cyanobacteriota</taxon>
        <taxon>Cyanophyceae</taxon>
        <taxon>Acaryochloridales</taxon>
        <taxon>Acaryochloridaceae</taxon>
        <taxon>Acaryochloris</taxon>
    </lineage>
</organism>
<dbReference type="OrthoDB" id="581211at2"/>
<feature type="transmembrane region" description="Helical" evidence="1">
    <location>
        <begin position="137"/>
        <end position="156"/>
    </location>
</feature>
<keyword evidence="1" id="KW-0812">Transmembrane</keyword>
<dbReference type="Proteomes" id="UP000000268">
    <property type="component" value="Plasmid pREB5"/>
</dbReference>
<reference evidence="2 3" key="1">
    <citation type="journal article" date="2008" name="Proc. Natl. Acad. Sci. U.S.A.">
        <title>Niche adaptation and genome expansion in the chlorophyll d-producing cyanobacterium Acaryochloris marina.</title>
        <authorList>
            <person name="Swingley W.D."/>
            <person name="Chen M."/>
            <person name="Cheung P.C."/>
            <person name="Conrad A.L."/>
            <person name="Dejesa L.C."/>
            <person name="Hao J."/>
            <person name="Honchak B.M."/>
            <person name="Karbach L.E."/>
            <person name="Kurdoglu A."/>
            <person name="Lahiri S."/>
            <person name="Mastrian S.D."/>
            <person name="Miyashita H."/>
            <person name="Page L."/>
            <person name="Ramakrishna P."/>
            <person name="Satoh S."/>
            <person name="Sattley W.M."/>
            <person name="Shimada Y."/>
            <person name="Taylor H.L."/>
            <person name="Tomo T."/>
            <person name="Tsuchiya T."/>
            <person name="Wang Z.T."/>
            <person name="Raymond J."/>
            <person name="Mimuro M."/>
            <person name="Blankenship R.E."/>
            <person name="Touchman J.W."/>
        </authorList>
    </citation>
    <scope>NUCLEOTIDE SEQUENCE [LARGE SCALE GENOMIC DNA]</scope>
    <source>
        <strain evidence="3">MBIC 11017</strain>
        <plasmid evidence="3">Plasmid pREB5</plasmid>
    </source>
</reference>
<proteinExistence type="predicted"/>
<keyword evidence="3" id="KW-1185">Reference proteome</keyword>
<feature type="transmembrane region" description="Helical" evidence="1">
    <location>
        <begin position="239"/>
        <end position="260"/>
    </location>
</feature>
<evidence type="ECO:0008006" key="4">
    <source>
        <dbReference type="Google" id="ProtNLM"/>
    </source>
</evidence>
<feature type="transmembrane region" description="Helical" evidence="1">
    <location>
        <begin position="48"/>
        <end position="76"/>
    </location>
</feature>
<feature type="transmembrane region" description="Helical" evidence="1">
    <location>
        <begin position="162"/>
        <end position="184"/>
    </location>
</feature>
<dbReference type="SUPFAM" id="SSF52151">
    <property type="entry name" value="FabD/lysophospholipase-like"/>
    <property type="match status" value="1"/>
</dbReference>
<dbReference type="AlphaFoldDB" id="A8ZP36"/>
<keyword evidence="1" id="KW-1133">Transmembrane helix</keyword>
<gene>
    <name evidence="2" type="ordered locus">AM1_E0002</name>
</gene>